<keyword evidence="2" id="KW-0119">Carbohydrate metabolism</keyword>
<dbReference type="Gene3D" id="2.130.10.10">
    <property type="entry name" value="YVTN repeat-like/Quinoprotein amine dehydrogenase"/>
    <property type="match status" value="1"/>
</dbReference>
<dbReference type="RefSeq" id="WP_275108742.1">
    <property type="nucleotide sequence ID" value="NZ_JAKJSC010000001.1"/>
</dbReference>
<keyword evidence="2" id="KW-0313">Glucose metabolism</keyword>
<keyword evidence="4" id="KW-1185">Reference proteome</keyword>
<sequence>MIFYTGSYTQDETPALKPEGKGIGCFTLDIESGKVELLQYTKQRSPSYLVISDDKKYLYAIEEMFEDLSPQVFAYRINQDGKLSLINSQKIKGDYACHLAIVKDQLVVASYVSGNVLSYQILEDGSLAPFHQEIKHSGTGPNKERQEAAHAHMIYPIESDQMFVLDLTLDKAKAYHLNSETEKWFENSNKDIAIDAGAGARHMVMDKAGKIAYVLSELSGEIFIAKVGSDKNEVVQKVSFVPESYKGEFGGAAIRLHPNGEFLYASCRGADTIAIFKIDKDSNKLTLVSSQSTEGKTPRDFNIDPSGKWLIAANQDSNTLVVFEINQKTGKLRFTSKVTVETPVNICWL</sequence>
<evidence type="ECO:0000256" key="1">
    <source>
        <dbReference type="ARBA" id="ARBA00005564"/>
    </source>
</evidence>
<dbReference type="InterPro" id="IPR019405">
    <property type="entry name" value="Lactonase_7-beta_prop"/>
</dbReference>
<proteinExistence type="inferred from homology"/>
<gene>
    <name evidence="3" type="ORF">L3049_05225</name>
</gene>
<comment type="caution">
    <text evidence="3">The sequence shown here is derived from an EMBL/GenBank/DDBJ whole genome shotgun (WGS) entry which is preliminary data.</text>
</comment>
<protein>
    <submittedName>
        <fullName evidence="3">Lactonase family protein</fullName>
    </submittedName>
</protein>
<dbReference type="InterPro" id="IPR015943">
    <property type="entry name" value="WD40/YVTN_repeat-like_dom_sf"/>
</dbReference>
<dbReference type="Proteomes" id="UP001528920">
    <property type="component" value="Unassembled WGS sequence"/>
</dbReference>
<dbReference type="SUPFAM" id="SSF51004">
    <property type="entry name" value="C-terminal (heme d1) domain of cytochrome cd1-nitrite reductase"/>
    <property type="match status" value="1"/>
</dbReference>
<dbReference type="InterPro" id="IPR011048">
    <property type="entry name" value="Haem_d1_sf"/>
</dbReference>
<dbReference type="InterPro" id="IPR050282">
    <property type="entry name" value="Cycloisomerase_2"/>
</dbReference>
<evidence type="ECO:0000256" key="2">
    <source>
        <dbReference type="ARBA" id="ARBA00022526"/>
    </source>
</evidence>
<comment type="similarity">
    <text evidence="1">Belongs to the cycloisomerase 2 family.</text>
</comment>
<dbReference type="Pfam" id="PF10282">
    <property type="entry name" value="Lactonase"/>
    <property type="match status" value="1"/>
</dbReference>
<dbReference type="PANTHER" id="PTHR30344:SF1">
    <property type="entry name" value="6-PHOSPHOGLUCONOLACTONASE"/>
    <property type="match status" value="1"/>
</dbReference>
<organism evidence="3 4">
    <name type="scientific">Paralabilibaculum antarcticum</name>
    <dbReference type="NCBI Taxonomy" id="2912572"/>
    <lineage>
        <taxon>Bacteria</taxon>
        <taxon>Pseudomonadati</taxon>
        <taxon>Bacteroidota</taxon>
        <taxon>Bacteroidia</taxon>
        <taxon>Marinilabiliales</taxon>
        <taxon>Marinifilaceae</taxon>
        <taxon>Paralabilibaculum</taxon>
    </lineage>
</organism>
<dbReference type="PANTHER" id="PTHR30344">
    <property type="entry name" value="6-PHOSPHOGLUCONOLACTONASE-RELATED"/>
    <property type="match status" value="1"/>
</dbReference>
<name>A0ABT5VSA6_9BACT</name>
<dbReference type="EMBL" id="JAKJSC010000001">
    <property type="protein sequence ID" value="MDE5417403.1"/>
    <property type="molecule type" value="Genomic_DNA"/>
</dbReference>
<evidence type="ECO:0000313" key="4">
    <source>
        <dbReference type="Proteomes" id="UP001528920"/>
    </source>
</evidence>
<evidence type="ECO:0000313" key="3">
    <source>
        <dbReference type="EMBL" id="MDE5417403.1"/>
    </source>
</evidence>
<reference evidence="3 4" key="1">
    <citation type="submission" date="2022-01" db="EMBL/GenBank/DDBJ databases">
        <title>Labilibaculum sp. nov, a marine bacterium isolated from Antarctica.</title>
        <authorList>
            <person name="Dai W."/>
        </authorList>
    </citation>
    <scope>NUCLEOTIDE SEQUENCE [LARGE SCALE GENOMIC DNA]</scope>
    <source>
        <strain evidence="3 4">DW002</strain>
    </source>
</reference>
<accession>A0ABT5VSA6</accession>